<reference evidence="3 4" key="1">
    <citation type="submission" date="2019-07" db="EMBL/GenBank/DDBJ databases">
        <title>Diversity of Bacteria from Kongsfjorden, Arctic.</title>
        <authorList>
            <person name="Yu Y."/>
        </authorList>
    </citation>
    <scope>NUCLEOTIDE SEQUENCE [LARGE SCALE GENOMIC DNA]</scope>
    <source>
        <strain evidence="3 4">SM1928</strain>
    </source>
</reference>
<dbReference type="EMBL" id="VNFK01000004">
    <property type="protein sequence ID" value="TVU64924.1"/>
    <property type="molecule type" value="Genomic_DNA"/>
</dbReference>
<gene>
    <name evidence="3" type="ORF">FQP90_07515</name>
</gene>
<dbReference type="Proteomes" id="UP000316500">
    <property type="component" value="Unassembled WGS sequence"/>
</dbReference>
<dbReference type="AlphaFoldDB" id="A0A558H725"/>
<evidence type="ECO:0000313" key="4">
    <source>
        <dbReference type="Proteomes" id="UP000316500"/>
    </source>
</evidence>
<dbReference type="InterPro" id="IPR018658">
    <property type="entry name" value="DUF2089"/>
</dbReference>
<feature type="domain" description="DUF2089" evidence="2">
    <location>
        <begin position="43"/>
        <end position="87"/>
    </location>
</feature>
<proteinExistence type="predicted"/>
<comment type="caution">
    <text evidence="3">The sequence shown here is derived from an EMBL/GenBank/DDBJ whole genome shotgun (WGS) entry which is preliminary data.</text>
</comment>
<protein>
    <submittedName>
        <fullName evidence="3">DUF2089 domain-containing protein</fullName>
    </submittedName>
</protein>
<sequence length="133" mass="14921">MVKLDAGHPYGHDGPNPQSKDLNNIKNDFNIIHMETSKWTDELSDSDLGFIRSMILHSGSLKALALEYGVSYPTVRSRLDKIIEKIKVAESTTLDEFSQKIFAMAIDGQITRDAAKRIIELHHLQTGGKYGKH</sequence>
<evidence type="ECO:0000313" key="3">
    <source>
        <dbReference type="EMBL" id="TVU64924.1"/>
    </source>
</evidence>
<feature type="region of interest" description="Disordered" evidence="1">
    <location>
        <begin position="1"/>
        <end position="22"/>
    </location>
</feature>
<organism evidence="3 4">
    <name type="scientific">Paenarthrobacter nitroguajacolicus</name>
    <name type="common">Arthrobacter nitroguajacolicus</name>
    <dbReference type="NCBI Taxonomy" id="211146"/>
    <lineage>
        <taxon>Bacteria</taxon>
        <taxon>Bacillati</taxon>
        <taxon>Actinomycetota</taxon>
        <taxon>Actinomycetes</taxon>
        <taxon>Micrococcales</taxon>
        <taxon>Micrococcaceae</taxon>
        <taxon>Paenarthrobacter</taxon>
    </lineage>
</organism>
<accession>A0A558H725</accession>
<dbReference type="OrthoDB" id="9797643at2"/>
<dbReference type="Pfam" id="PF09862">
    <property type="entry name" value="DUF2089"/>
    <property type="match status" value="1"/>
</dbReference>
<evidence type="ECO:0000259" key="2">
    <source>
        <dbReference type="Pfam" id="PF09862"/>
    </source>
</evidence>
<evidence type="ECO:0000256" key="1">
    <source>
        <dbReference type="SAM" id="MobiDB-lite"/>
    </source>
</evidence>
<name>A0A558H725_PAENT</name>